<dbReference type="GO" id="GO:0005524">
    <property type="term" value="F:ATP binding"/>
    <property type="evidence" value="ECO:0007669"/>
    <property type="project" value="UniProtKB-KW"/>
</dbReference>
<dbReference type="GO" id="GO:0016740">
    <property type="term" value="F:transferase activity"/>
    <property type="evidence" value="ECO:0007669"/>
    <property type="project" value="UniProtKB-KW"/>
</dbReference>
<sequence length="97" mass="10722">MAAEKITRAEVEHVAHLARLHFSPEELDGFTRQLNEILAYVAKIEELDTECVEPTTHAIALTNAFREDEVRPGLDVADALANAPEGEDGQFVVPRVI</sequence>
<comment type="subunit">
    <text evidence="1">Heterotrimer of A, B and C subunits.</text>
</comment>
<gene>
    <name evidence="1 2" type="primary">gatC</name>
    <name evidence="2" type="ORF">G3N55_04985</name>
</gene>
<keyword evidence="1" id="KW-0648">Protein biosynthesis</keyword>
<dbReference type="GO" id="GO:0050567">
    <property type="term" value="F:glutaminyl-tRNA synthase (glutamine-hydrolyzing) activity"/>
    <property type="evidence" value="ECO:0007669"/>
    <property type="project" value="UniProtKB-UniRule"/>
</dbReference>
<dbReference type="Proteomes" id="UP000469346">
    <property type="component" value="Unassembled WGS sequence"/>
</dbReference>
<dbReference type="GO" id="GO:0006412">
    <property type="term" value="P:translation"/>
    <property type="evidence" value="ECO:0007669"/>
    <property type="project" value="UniProtKB-UniRule"/>
</dbReference>
<organism evidence="2 3">
    <name type="scientific">Dissulfurirhabdus thermomarina</name>
    <dbReference type="NCBI Taxonomy" id="1765737"/>
    <lineage>
        <taxon>Bacteria</taxon>
        <taxon>Deltaproteobacteria</taxon>
        <taxon>Dissulfurirhabdaceae</taxon>
        <taxon>Dissulfurirhabdus</taxon>
    </lineage>
</organism>
<dbReference type="InterPro" id="IPR036113">
    <property type="entry name" value="Asp/Glu-ADT_sf_sub_c"/>
</dbReference>
<dbReference type="HAMAP" id="MF_00122">
    <property type="entry name" value="GatC"/>
    <property type="match status" value="1"/>
</dbReference>
<dbReference type="AlphaFoldDB" id="A0A6N9TP38"/>
<comment type="catalytic activity">
    <reaction evidence="1">
        <text>L-glutamyl-tRNA(Gln) + L-glutamine + ATP + H2O = L-glutaminyl-tRNA(Gln) + L-glutamate + ADP + phosphate + H(+)</text>
        <dbReference type="Rhea" id="RHEA:17521"/>
        <dbReference type="Rhea" id="RHEA-COMP:9681"/>
        <dbReference type="Rhea" id="RHEA-COMP:9684"/>
        <dbReference type="ChEBI" id="CHEBI:15377"/>
        <dbReference type="ChEBI" id="CHEBI:15378"/>
        <dbReference type="ChEBI" id="CHEBI:29985"/>
        <dbReference type="ChEBI" id="CHEBI:30616"/>
        <dbReference type="ChEBI" id="CHEBI:43474"/>
        <dbReference type="ChEBI" id="CHEBI:58359"/>
        <dbReference type="ChEBI" id="CHEBI:78520"/>
        <dbReference type="ChEBI" id="CHEBI:78521"/>
        <dbReference type="ChEBI" id="CHEBI:456216"/>
    </reaction>
</comment>
<dbReference type="RefSeq" id="WP_163298343.1">
    <property type="nucleotide sequence ID" value="NZ_JAAGRR010000040.1"/>
</dbReference>
<proteinExistence type="inferred from homology"/>
<dbReference type="NCBIfam" id="TIGR00135">
    <property type="entry name" value="gatC"/>
    <property type="match status" value="1"/>
</dbReference>
<keyword evidence="1" id="KW-0067">ATP-binding</keyword>
<dbReference type="EMBL" id="JAAGRR010000040">
    <property type="protein sequence ID" value="NDY42200.1"/>
    <property type="molecule type" value="Genomic_DNA"/>
</dbReference>
<protein>
    <recommendedName>
        <fullName evidence="1">Aspartyl/glutamyl-tRNA(Asn/Gln) amidotransferase subunit C</fullName>
        <shortName evidence="1">Asp/Glu-ADT subunit C</shortName>
        <ecNumber evidence="1">6.3.5.-</ecNumber>
    </recommendedName>
</protein>
<dbReference type="Gene3D" id="1.10.20.60">
    <property type="entry name" value="Glu-tRNAGln amidotransferase C subunit, N-terminal domain"/>
    <property type="match status" value="1"/>
</dbReference>
<dbReference type="Pfam" id="PF02686">
    <property type="entry name" value="GatC"/>
    <property type="match status" value="1"/>
</dbReference>
<accession>A0A6N9TP38</accession>
<dbReference type="PANTHER" id="PTHR15004:SF0">
    <property type="entry name" value="GLUTAMYL-TRNA(GLN) AMIDOTRANSFERASE SUBUNIT C, MITOCHONDRIAL"/>
    <property type="match status" value="1"/>
</dbReference>
<dbReference type="EC" id="6.3.5.-" evidence="1"/>
<keyword evidence="2" id="KW-0808">Transferase</keyword>
<comment type="catalytic activity">
    <reaction evidence="1">
        <text>L-aspartyl-tRNA(Asn) + L-glutamine + ATP + H2O = L-asparaginyl-tRNA(Asn) + L-glutamate + ADP + phosphate + 2 H(+)</text>
        <dbReference type="Rhea" id="RHEA:14513"/>
        <dbReference type="Rhea" id="RHEA-COMP:9674"/>
        <dbReference type="Rhea" id="RHEA-COMP:9677"/>
        <dbReference type="ChEBI" id="CHEBI:15377"/>
        <dbReference type="ChEBI" id="CHEBI:15378"/>
        <dbReference type="ChEBI" id="CHEBI:29985"/>
        <dbReference type="ChEBI" id="CHEBI:30616"/>
        <dbReference type="ChEBI" id="CHEBI:43474"/>
        <dbReference type="ChEBI" id="CHEBI:58359"/>
        <dbReference type="ChEBI" id="CHEBI:78515"/>
        <dbReference type="ChEBI" id="CHEBI:78516"/>
        <dbReference type="ChEBI" id="CHEBI:456216"/>
    </reaction>
</comment>
<dbReference type="SUPFAM" id="SSF141000">
    <property type="entry name" value="Glu-tRNAGln amidotransferase C subunit"/>
    <property type="match status" value="1"/>
</dbReference>
<reference evidence="2 3" key="1">
    <citation type="submission" date="2020-02" db="EMBL/GenBank/DDBJ databases">
        <title>Comparative genomics of sulfur disproportionating microorganisms.</title>
        <authorList>
            <person name="Ward L.M."/>
            <person name="Bertran E."/>
            <person name="Johnston D.T."/>
        </authorList>
    </citation>
    <scope>NUCLEOTIDE SEQUENCE [LARGE SCALE GENOMIC DNA]</scope>
    <source>
        <strain evidence="2 3">DSM 100025</strain>
    </source>
</reference>
<comment type="similarity">
    <text evidence="1">Belongs to the GatC family.</text>
</comment>
<dbReference type="GO" id="GO:0070681">
    <property type="term" value="P:glutaminyl-tRNAGln biosynthesis via transamidation"/>
    <property type="evidence" value="ECO:0007669"/>
    <property type="project" value="TreeGrafter"/>
</dbReference>
<evidence type="ECO:0000313" key="3">
    <source>
        <dbReference type="Proteomes" id="UP000469346"/>
    </source>
</evidence>
<evidence type="ECO:0000256" key="1">
    <source>
        <dbReference type="HAMAP-Rule" id="MF_00122"/>
    </source>
</evidence>
<name>A0A6N9TP38_DISTH</name>
<dbReference type="InterPro" id="IPR003837">
    <property type="entry name" value="GatC"/>
</dbReference>
<keyword evidence="1" id="KW-0436">Ligase</keyword>
<dbReference type="PANTHER" id="PTHR15004">
    <property type="entry name" value="GLUTAMYL-TRNA(GLN) AMIDOTRANSFERASE SUBUNIT C, MITOCHONDRIAL"/>
    <property type="match status" value="1"/>
</dbReference>
<evidence type="ECO:0000313" key="2">
    <source>
        <dbReference type="EMBL" id="NDY42200.1"/>
    </source>
</evidence>
<keyword evidence="1" id="KW-0547">Nucleotide-binding</keyword>
<comment type="caution">
    <text evidence="2">The sequence shown here is derived from an EMBL/GenBank/DDBJ whole genome shotgun (WGS) entry which is preliminary data.</text>
</comment>
<dbReference type="GO" id="GO:0006450">
    <property type="term" value="P:regulation of translational fidelity"/>
    <property type="evidence" value="ECO:0007669"/>
    <property type="project" value="InterPro"/>
</dbReference>
<keyword evidence="3" id="KW-1185">Reference proteome</keyword>
<comment type="function">
    <text evidence="1">Allows the formation of correctly charged Asn-tRNA(Asn) or Gln-tRNA(Gln) through the transamidation of misacylated Asp-tRNA(Asn) or Glu-tRNA(Gln) in organisms which lack either or both of asparaginyl-tRNA or glutaminyl-tRNA synthetases. The reaction takes place in the presence of glutamine and ATP through an activated phospho-Asp-tRNA(Asn) or phospho-Glu-tRNA(Gln).</text>
</comment>